<evidence type="ECO:0000313" key="4">
    <source>
        <dbReference type="Proteomes" id="UP000257109"/>
    </source>
</evidence>
<organism evidence="3 4">
    <name type="scientific">Mucuna pruriens</name>
    <name type="common">Velvet bean</name>
    <name type="synonym">Dolichos pruriens</name>
    <dbReference type="NCBI Taxonomy" id="157652"/>
    <lineage>
        <taxon>Eukaryota</taxon>
        <taxon>Viridiplantae</taxon>
        <taxon>Streptophyta</taxon>
        <taxon>Embryophyta</taxon>
        <taxon>Tracheophyta</taxon>
        <taxon>Spermatophyta</taxon>
        <taxon>Magnoliopsida</taxon>
        <taxon>eudicotyledons</taxon>
        <taxon>Gunneridae</taxon>
        <taxon>Pentapetalae</taxon>
        <taxon>rosids</taxon>
        <taxon>fabids</taxon>
        <taxon>Fabales</taxon>
        <taxon>Fabaceae</taxon>
        <taxon>Papilionoideae</taxon>
        <taxon>50 kb inversion clade</taxon>
        <taxon>NPAAA clade</taxon>
        <taxon>indigoferoid/millettioid clade</taxon>
        <taxon>Phaseoleae</taxon>
        <taxon>Mucuna</taxon>
    </lineage>
</organism>
<dbReference type="PANTHER" id="PTHR37984:SF5">
    <property type="entry name" value="PROTEIN NYNRIN-LIKE"/>
    <property type="match status" value="1"/>
</dbReference>
<dbReference type="AlphaFoldDB" id="A0A371HKI9"/>
<dbReference type="SUPFAM" id="SSF56672">
    <property type="entry name" value="DNA/RNA polymerases"/>
    <property type="match status" value="1"/>
</dbReference>
<feature type="domain" description="Reverse transcriptase" evidence="2">
    <location>
        <begin position="197"/>
        <end position="275"/>
    </location>
</feature>
<accession>A0A371HKI9</accession>
<dbReference type="OrthoDB" id="529980at2759"/>
<comment type="caution">
    <text evidence="3">The sequence shown here is derived from an EMBL/GenBank/DDBJ whole genome shotgun (WGS) entry which is preliminary data.</text>
</comment>
<dbReference type="Proteomes" id="UP000257109">
    <property type="component" value="Unassembled WGS sequence"/>
</dbReference>
<evidence type="ECO:0000256" key="1">
    <source>
        <dbReference type="SAM" id="MobiDB-lite"/>
    </source>
</evidence>
<dbReference type="CDD" id="cd01647">
    <property type="entry name" value="RT_LTR"/>
    <property type="match status" value="1"/>
</dbReference>
<dbReference type="InterPro" id="IPR043502">
    <property type="entry name" value="DNA/RNA_pol_sf"/>
</dbReference>
<feature type="region of interest" description="Disordered" evidence="1">
    <location>
        <begin position="1"/>
        <end position="32"/>
    </location>
</feature>
<name>A0A371HKI9_MUCPR</name>
<evidence type="ECO:0000259" key="2">
    <source>
        <dbReference type="Pfam" id="PF00078"/>
    </source>
</evidence>
<dbReference type="Pfam" id="PF00078">
    <property type="entry name" value="RVT_1"/>
    <property type="match status" value="1"/>
</dbReference>
<dbReference type="InterPro" id="IPR050951">
    <property type="entry name" value="Retrovirus_Pol_polyprotein"/>
</dbReference>
<gene>
    <name evidence="3" type="primary">pol</name>
    <name evidence="3" type="ORF">CR513_13179</name>
</gene>
<proteinExistence type="predicted"/>
<dbReference type="PANTHER" id="PTHR37984">
    <property type="entry name" value="PROTEIN CBG26694"/>
    <property type="match status" value="1"/>
</dbReference>
<protein>
    <submittedName>
        <fullName evidence="3">Retrovirus-related Pol polyprotein from transposon 17.6</fullName>
    </submittedName>
</protein>
<sequence length="346" mass="40610">MVVLKPLSPREVREDKKNESEKRNGKSKRKEEKRKKEKEFYLVVLREVIRVLLATREPLFTLPTDMLLHASPSIDALLAMMQKLLEEFQDFFPQDVPHRLPSSRDLTLETTLPNRAAYRTNPKEAKEIQKKLVNSGKRLSKRKHEPLCHACNSSAQKRWYIKDVHLIPCLDDFLDELHSSIIFSKIDLSNRYHQIRLVMPFGLTNVSSTFMGLMNHVLRSLIRKCVVVYFDDILIYYTCLNDNLMHVKSVLEILRKRDNKKCIFCTHEVTFLGFVVGFNRVKVDEEKVKLIQDWQIPKTVGELRSFHGLASFYRRFVKDLSILTTPLNEIVKKSVGFNWEESQENY</sequence>
<keyword evidence="4" id="KW-1185">Reference proteome</keyword>
<dbReference type="Gene3D" id="3.30.70.270">
    <property type="match status" value="2"/>
</dbReference>
<evidence type="ECO:0000313" key="3">
    <source>
        <dbReference type="EMBL" id="RDY03260.1"/>
    </source>
</evidence>
<feature type="compositionally biased region" description="Basic and acidic residues" evidence="1">
    <location>
        <begin position="8"/>
        <end position="24"/>
    </location>
</feature>
<reference evidence="3" key="1">
    <citation type="submission" date="2018-05" db="EMBL/GenBank/DDBJ databases">
        <title>Draft genome of Mucuna pruriens seed.</title>
        <authorList>
            <person name="Nnadi N.E."/>
            <person name="Vos R."/>
            <person name="Hasami M.H."/>
            <person name="Devisetty U.K."/>
            <person name="Aguiy J.C."/>
        </authorList>
    </citation>
    <scope>NUCLEOTIDE SEQUENCE [LARGE SCALE GENOMIC DNA]</scope>
    <source>
        <strain evidence="3">JCA_2017</strain>
    </source>
</reference>
<dbReference type="InterPro" id="IPR043128">
    <property type="entry name" value="Rev_trsase/Diguanyl_cyclase"/>
</dbReference>
<feature type="non-terminal residue" evidence="3">
    <location>
        <position position="1"/>
    </location>
</feature>
<dbReference type="InterPro" id="IPR000477">
    <property type="entry name" value="RT_dom"/>
</dbReference>
<dbReference type="EMBL" id="QJKJ01002344">
    <property type="protein sequence ID" value="RDY03260.1"/>
    <property type="molecule type" value="Genomic_DNA"/>
</dbReference>